<dbReference type="GO" id="GO:0016301">
    <property type="term" value="F:kinase activity"/>
    <property type="evidence" value="ECO:0007669"/>
    <property type="project" value="UniProtKB-KW"/>
</dbReference>
<dbReference type="Pfam" id="PF02518">
    <property type="entry name" value="HATPase_c"/>
    <property type="match status" value="1"/>
</dbReference>
<dbReference type="PANTHER" id="PTHR45436">
    <property type="entry name" value="SENSOR HISTIDINE KINASE YKOH"/>
    <property type="match status" value="1"/>
</dbReference>
<evidence type="ECO:0000256" key="3">
    <source>
        <dbReference type="ARBA" id="ARBA00012438"/>
    </source>
</evidence>
<evidence type="ECO:0000259" key="15">
    <source>
        <dbReference type="PROSITE" id="PS50885"/>
    </source>
</evidence>
<evidence type="ECO:0000256" key="1">
    <source>
        <dbReference type="ARBA" id="ARBA00000085"/>
    </source>
</evidence>
<gene>
    <name evidence="16" type="ORF">JR064_19565</name>
</gene>
<dbReference type="PROSITE" id="PS50885">
    <property type="entry name" value="HAMP"/>
    <property type="match status" value="1"/>
</dbReference>
<evidence type="ECO:0000256" key="11">
    <source>
        <dbReference type="ARBA" id="ARBA00023012"/>
    </source>
</evidence>
<dbReference type="SMART" id="SM00388">
    <property type="entry name" value="HisKA"/>
    <property type="match status" value="1"/>
</dbReference>
<proteinExistence type="predicted"/>
<evidence type="ECO:0000256" key="10">
    <source>
        <dbReference type="ARBA" id="ARBA00022989"/>
    </source>
</evidence>
<keyword evidence="10 13" id="KW-1133">Transmembrane helix</keyword>
<evidence type="ECO:0000256" key="6">
    <source>
        <dbReference type="ARBA" id="ARBA00022692"/>
    </source>
</evidence>
<dbReference type="SUPFAM" id="SSF55874">
    <property type="entry name" value="ATPase domain of HSP90 chaperone/DNA topoisomerase II/histidine kinase"/>
    <property type="match status" value="1"/>
</dbReference>
<feature type="domain" description="HAMP" evidence="15">
    <location>
        <begin position="197"/>
        <end position="249"/>
    </location>
</feature>
<evidence type="ECO:0000256" key="12">
    <source>
        <dbReference type="ARBA" id="ARBA00023136"/>
    </source>
</evidence>
<evidence type="ECO:0000256" key="2">
    <source>
        <dbReference type="ARBA" id="ARBA00004141"/>
    </source>
</evidence>
<evidence type="ECO:0000256" key="9">
    <source>
        <dbReference type="ARBA" id="ARBA00022840"/>
    </source>
</evidence>
<dbReference type="InterPro" id="IPR005467">
    <property type="entry name" value="His_kinase_dom"/>
</dbReference>
<evidence type="ECO:0000256" key="7">
    <source>
        <dbReference type="ARBA" id="ARBA00022741"/>
    </source>
</evidence>
<evidence type="ECO:0000313" key="17">
    <source>
        <dbReference type="Proteomes" id="UP000695802"/>
    </source>
</evidence>
<feature type="transmembrane region" description="Helical" evidence="13">
    <location>
        <begin position="27"/>
        <end position="51"/>
    </location>
</feature>
<feature type="transmembrane region" description="Helical" evidence="13">
    <location>
        <begin position="177"/>
        <end position="196"/>
    </location>
</feature>
<dbReference type="Gene3D" id="3.30.565.10">
    <property type="entry name" value="Histidine kinase-like ATPase, C-terminal domain"/>
    <property type="match status" value="1"/>
</dbReference>
<dbReference type="EMBL" id="JAFIWB010000029">
    <property type="protein sequence ID" value="MBN6104366.1"/>
    <property type="molecule type" value="Genomic_DNA"/>
</dbReference>
<dbReference type="PROSITE" id="PS50109">
    <property type="entry name" value="HIS_KIN"/>
    <property type="match status" value="1"/>
</dbReference>
<dbReference type="InterPro" id="IPR003660">
    <property type="entry name" value="HAMP_dom"/>
</dbReference>
<evidence type="ECO:0000259" key="14">
    <source>
        <dbReference type="PROSITE" id="PS50109"/>
    </source>
</evidence>
<keyword evidence="8 16" id="KW-0418">Kinase</keyword>
<dbReference type="SUPFAM" id="SSF47384">
    <property type="entry name" value="Homodimeric domain of signal transducing histidine kinase"/>
    <property type="match status" value="1"/>
</dbReference>
<dbReference type="Gene3D" id="1.10.287.130">
    <property type="match status" value="1"/>
</dbReference>
<dbReference type="InterPro" id="IPR050428">
    <property type="entry name" value="TCS_sensor_his_kinase"/>
</dbReference>
<keyword evidence="9" id="KW-0067">ATP-binding</keyword>
<evidence type="ECO:0000256" key="5">
    <source>
        <dbReference type="ARBA" id="ARBA00022679"/>
    </source>
</evidence>
<keyword evidence="6 13" id="KW-0812">Transmembrane</keyword>
<dbReference type="CDD" id="cd00075">
    <property type="entry name" value="HATPase"/>
    <property type="match status" value="1"/>
</dbReference>
<feature type="domain" description="Histidine kinase" evidence="14">
    <location>
        <begin position="257"/>
        <end position="479"/>
    </location>
</feature>
<keyword evidence="12 13" id="KW-0472">Membrane</keyword>
<dbReference type="PRINTS" id="PR00344">
    <property type="entry name" value="BCTRLSENSOR"/>
</dbReference>
<dbReference type="SMART" id="SM00387">
    <property type="entry name" value="HATPase_c"/>
    <property type="match status" value="1"/>
</dbReference>
<dbReference type="InterPro" id="IPR013727">
    <property type="entry name" value="2CSK_N"/>
</dbReference>
<dbReference type="InterPro" id="IPR004358">
    <property type="entry name" value="Sig_transdc_His_kin-like_C"/>
</dbReference>
<keyword evidence="11" id="KW-0902">Two-component regulatory system</keyword>
<accession>A0ABS3B813</accession>
<comment type="caution">
    <text evidence="16">The sequence shown here is derived from an EMBL/GenBank/DDBJ whole genome shotgun (WGS) entry which is preliminary data.</text>
</comment>
<dbReference type="Pfam" id="PF00512">
    <property type="entry name" value="HisKA"/>
    <property type="match status" value="1"/>
</dbReference>
<dbReference type="InterPro" id="IPR003594">
    <property type="entry name" value="HATPase_dom"/>
</dbReference>
<comment type="catalytic activity">
    <reaction evidence="1">
        <text>ATP + protein L-histidine = ADP + protein N-phospho-L-histidine.</text>
        <dbReference type="EC" id="2.7.13.3"/>
    </reaction>
</comment>
<dbReference type="RefSeq" id="WP_206230823.1">
    <property type="nucleotide sequence ID" value="NZ_JAFIWB010000029.1"/>
</dbReference>
<evidence type="ECO:0000256" key="13">
    <source>
        <dbReference type="SAM" id="Phobius"/>
    </source>
</evidence>
<organism evidence="16 17">
    <name type="scientific">Xanthomonas bonasiae</name>
    <dbReference type="NCBI Taxonomy" id="2810351"/>
    <lineage>
        <taxon>Bacteria</taxon>
        <taxon>Pseudomonadati</taxon>
        <taxon>Pseudomonadota</taxon>
        <taxon>Gammaproteobacteria</taxon>
        <taxon>Lysobacterales</taxon>
        <taxon>Lysobacteraceae</taxon>
        <taxon>Xanthomonas</taxon>
    </lineage>
</organism>
<dbReference type="Pfam" id="PF08521">
    <property type="entry name" value="2CSK_N"/>
    <property type="match status" value="1"/>
</dbReference>
<dbReference type="InterPro" id="IPR036890">
    <property type="entry name" value="HATPase_C_sf"/>
</dbReference>
<dbReference type="PANTHER" id="PTHR45436:SF14">
    <property type="entry name" value="SENSOR PROTEIN QSEC"/>
    <property type="match status" value="1"/>
</dbReference>
<evidence type="ECO:0000256" key="8">
    <source>
        <dbReference type="ARBA" id="ARBA00022777"/>
    </source>
</evidence>
<evidence type="ECO:0000256" key="4">
    <source>
        <dbReference type="ARBA" id="ARBA00022553"/>
    </source>
</evidence>
<evidence type="ECO:0000313" key="16">
    <source>
        <dbReference type="EMBL" id="MBN6104366.1"/>
    </source>
</evidence>
<dbReference type="InterPro" id="IPR003661">
    <property type="entry name" value="HisK_dim/P_dom"/>
</dbReference>
<keyword evidence="4" id="KW-0597">Phosphoprotein</keyword>
<keyword evidence="17" id="KW-1185">Reference proteome</keyword>
<dbReference type="CDD" id="cd00082">
    <property type="entry name" value="HisKA"/>
    <property type="match status" value="1"/>
</dbReference>
<dbReference type="EC" id="2.7.13.3" evidence="3"/>
<name>A0ABS3B813_9XANT</name>
<reference evidence="16 17" key="1">
    <citation type="submission" date="2021-02" db="EMBL/GenBank/DDBJ databases">
        <title>Taxonomically Unique Crown Gall-Associated Xanthomonas Stains Have Deficiency in Virulence Repertories.</title>
        <authorList>
            <person name="Mafakheri H."/>
            <person name="Taghavi S.M."/>
            <person name="Dimkic I."/>
            <person name="Nemanja K."/>
            <person name="Osdaghi E."/>
        </authorList>
    </citation>
    <scope>NUCLEOTIDE SEQUENCE [LARGE SCALE GENOMIC DNA]</scope>
    <source>
        <strain evidence="16 17">FX4</strain>
    </source>
</reference>
<dbReference type="Proteomes" id="UP000695802">
    <property type="component" value="Unassembled WGS sequence"/>
</dbReference>
<comment type="subcellular location">
    <subcellularLocation>
        <location evidence="2">Membrane</location>
        <topology evidence="2">Multi-pass membrane protein</topology>
    </subcellularLocation>
</comment>
<keyword evidence="5" id="KW-0808">Transferase</keyword>
<dbReference type="Gene3D" id="6.10.340.10">
    <property type="match status" value="1"/>
</dbReference>
<keyword evidence="7" id="KW-0547">Nucleotide-binding</keyword>
<dbReference type="InterPro" id="IPR036097">
    <property type="entry name" value="HisK_dim/P_sf"/>
</dbReference>
<sequence length="484" mass="52032">MRWPRWRRAAAAAPQPADARYSLRRRLIATTLGSSIACWLVSLAVIVGVAWTETSDVFDDALEESARLVATFGPGLLHGAAPSEDGDVAADTDGGVRLYYQIVDRHGTVLRSSADVPRQPFVPPGQVHDDDITTSVRHAQRLWRVHVLHARAQDLYVQVAQPLEERTELLEDMAENLVWPALALLVLLAALNWWVIRRQLRPLERLAEDIGRQSPQALNAVSAAGQADELRPIVQALNGVLARLGEALQSERRFTADAAHELRTPLAGLRMKIQLMQRSHAATLDLAQRQDLATLRADVDRATALVDNLLMLARLDPQQPGSLACAAVALPALVDAVLADIAPAASAKRIGLHVDIGVDTVWAHGELLRSALRNLLDNAVRYGRAEGQVRIDATAVRGAAGAPSAVRIVVRDDGPGVAPGDLPRLTQRFFRVLGNAGQGSGLGLSLVERIVALHGGQLRLDSGGEGMGLAVRIELPQRASPAAG</sequence>
<protein>
    <recommendedName>
        <fullName evidence="3">histidine kinase</fullName>
        <ecNumber evidence="3">2.7.13.3</ecNumber>
    </recommendedName>
</protein>